<evidence type="ECO:0000256" key="10">
    <source>
        <dbReference type="ARBA" id="ARBA00023004"/>
    </source>
</evidence>
<feature type="transmembrane region" description="Helical" evidence="15">
    <location>
        <begin position="6"/>
        <end position="26"/>
    </location>
</feature>
<reference evidence="16" key="1">
    <citation type="submission" date="2023-03" db="EMBL/GenBank/DDBJ databases">
        <title>cytochrome P450 monooxygenase from Trametes versicolor.</title>
        <authorList>
            <person name="Ichinose H."/>
        </authorList>
    </citation>
    <scope>NUCLEOTIDE SEQUENCE</scope>
    <source>
        <strain evidence="16">NBRC 30340</strain>
    </source>
</reference>
<evidence type="ECO:0000256" key="7">
    <source>
        <dbReference type="ARBA" id="ARBA00022723"/>
    </source>
</evidence>
<dbReference type="InterPro" id="IPR002401">
    <property type="entry name" value="Cyt_P450_E_grp-I"/>
</dbReference>
<evidence type="ECO:0000256" key="15">
    <source>
        <dbReference type="SAM" id="Phobius"/>
    </source>
</evidence>
<dbReference type="Gene3D" id="1.10.630.10">
    <property type="entry name" value="Cytochrome P450"/>
    <property type="match status" value="1"/>
</dbReference>
<keyword evidence="10 13" id="KW-0408">Iron</keyword>
<comment type="cofactor">
    <cofactor evidence="1 13">
        <name>heme</name>
        <dbReference type="ChEBI" id="CHEBI:30413"/>
    </cofactor>
</comment>
<dbReference type="GO" id="GO:0005506">
    <property type="term" value="F:iron ion binding"/>
    <property type="evidence" value="ECO:0007669"/>
    <property type="project" value="InterPro"/>
</dbReference>
<evidence type="ECO:0000256" key="1">
    <source>
        <dbReference type="ARBA" id="ARBA00001971"/>
    </source>
</evidence>
<keyword evidence="11 14" id="KW-0503">Monooxygenase</keyword>
<dbReference type="PANTHER" id="PTHR46300:SF7">
    <property type="entry name" value="P450, PUTATIVE (EUROFUNG)-RELATED"/>
    <property type="match status" value="1"/>
</dbReference>
<evidence type="ECO:0000256" key="11">
    <source>
        <dbReference type="ARBA" id="ARBA00023033"/>
    </source>
</evidence>
<dbReference type="PRINTS" id="PR00385">
    <property type="entry name" value="P450"/>
</dbReference>
<evidence type="ECO:0000256" key="5">
    <source>
        <dbReference type="ARBA" id="ARBA00022617"/>
    </source>
</evidence>
<dbReference type="GO" id="GO:0016020">
    <property type="term" value="C:membrane"/>
    <property type="evidence" value="ECO:0007669"/>
    <property type="project" value="UniProtKB-SubCell"/>
</dbReference>
<evidence type="ECO:0000256" key="13">
    <source>
        <dbReference type="PIRSR" id="PIRSR602401-1"/>
    </source>
</evidence>
<dbReference type="PRINTS" id="PR00463">
    <property type="entry name" value="EP450I"/>
</dbReference>
<dbReference type="Pfam" id="PF00067">
    <property type="entry name" value="p450"/>
    <property type="match status" value="1"/>
</dbReference>
<dbReference type="InterPro" id="IPR001128">
    <property type="entry name" value="Cyt_P450"/>
</dbReference>
<gene>
    <name evidence="16" type="primary">CYP5037BE1</name>
</gene>
<dbReference type="GO" id="GO:0020037">
    <property type="term" value="F:heme binding"/>
    <property type="evidence" value="ECO:0007669"/>
    <property type="project" value="InterPro"/>
</dbReference>
<evidence type="ECO:0000256" key="12">
    <source>
        <dbReference type="ARBA" id="ARBA00023136"/>
    </source>
</evidence>
<keyword evidence="6 15" id="KW-0812">Transmembrane</keyword>
<keyword evidence="8 15" id="KW-1133">Transmembrane helix</keyword>
<evidence type="ECO:0000256" key="4">
    <source>
        <dbReference type="ARBA" id="ARBA00010617"/>
    </source>
</evidence>
<dbReference type="GO" id="GO:0004497">
    <property type="term" value="F:monooxygenase activity"/>
    <property type="evidence" value="ECO:0007669"/>
    <property type="project" value="UniProtKB-KW"/>
</dbReference>
<comment type="pathway">
    <text evidence="3">Secondary metabolite biosynthesis.</text>
</comment>
<organism evidence="16">
    <name type="scientific">Trametes versicolor</name>
    <name type="common">White-rot fungus</name>
    <name type="synonym">Coriolus versicolor</name>
    <dbReference type="NCBI Taxonomy" id="5325"/>
    <lineage>
        <taxon>Eukaryota</taxon>
        <taxon>Fungi</taxon>
        <taxon>Dikarya</taxon>
        <taxon>Basidiomycota</taxon>
        <taxon>Agaricomycotina</taxon>
        <taxon>Agaricomycetes</taxon>
        <taxon>Polyporales</taxon>
        <taxon>Polyporaceae</taxon>
        <taxon>Trametes</taxon>
    </lineage>
</organism>
<comment type="subcellular location">
    <subcellularLocation>
        <location evidence="2">Membrane</location>
        <topology evidence="2">Single-pass membrane protein</topology>
    </subcellularLocation>
</comment>
<sequence length="506" mass="56516">MEWHAVDIAALASFIVILIFAIRHAFSRNTLPPGPKPVPLFGNLFQFSQQQEWLQFTSWGQIYGDVVTMRVFNKPIILLNSAQAIIDLLEARSAIYSSRPHLTMACDLMGWGETVVLMPYNERFKNYRRLLKVGLGTQVTREYWPLMEKEIARELVRLLDSPDAYVQHFRRTVGTVALKIAYGYENENEEFSQLLKDTEDAVAMFAMAALPGVFLVDTLPFLRFIPPWFPGTGFRKLGIRTQQLVKAMADAPFDMVKRQVDAGVAPKSFTSDLLYEPPEERSRDEDIKWAATAVYSGQSDTTIAALSTFILCMMLFPEVQRKAQAEVDAVIGGDRLPRIADRDALPYVGAVLKEVLRWRPVVPMVPHCVTQDDVYRNWHIPAGTSIIGNVWAALHDPARYPDPDAFRPERFLPPENAPDSASFAFGFGRRVCPGQAVAHASLFCTLACILAVFDVAMPVGADGEPVRPEMVWSSGVTSHPAPFQVKITARSKAAAELINNARDGMV</sequence>
<dbReference type="EMBL" id="LC761696">
    <property type="protein sequence ID" value="BED42941.1"/>
    <property type="molecule type" value="mRNA"/>
</dbReference>
<proteinExistence type="evidence at transcript level"/>
<evidence type="ECO:0000256" key="9">
    <source>
        <dbReference type="ARBA" id="ARBA00023002"/>
    </source>
</evidence>
<keyword evidence="7 13" id="KW-0479">Metal-binding</keyword>
<protein>
    <submittedName>
        <fullName evidence="16">Cytochrome P450 monooxygenase</fullName>
    </submittedName>
</protein>
<dbReference type="InterPro" id="IPR050364">
    <property type="entry name" value="Cytochrome_P450_fung"/>
</dbReference>
<dbReference type="GO" id="GO:0016705">
    <property type="term" value="F:oxidoreductase activity, acting on paired donors, with incorporation or reduction of molecular oxygen"/>
    <property type="evidence" value="ECO:0007669"/>
    <property type="project" value="InterPro"/>
</dbReference>
<keyword evidence="12 15" id="KW-0472">Membrane</keyword>
<dbReference type="AlphaFoldDB" id="A0AA86MBQ7"/>
<dbReference type="InterPro" id="IPR036396">
    <property type="entry name" value="Cyt_P450_sf"/>
</dbReference>
<evidence type="ECO:0000256" key="14">
    <source>
        <dbReference type="RuleBase" id="RU000461"/>
    </source>
</evidence>
<dbReference type="CDD" id="cd11065">
    <property type="entry name" value="CYP64-like"/>
    <property type="match status" value="1"/>
</dbReference>
<keyword evidence="9 14" id="KW-0560">Oxidoreductase</keyword>
<evidence type="ECO:0000256" key="8">
    <source>
        <dbReference type="ARBA" id="ARBA00022989"/>
    </source>
</evidence>
<accession>A0AA86MBQ7</accession>
<evidence type="ECO:0000313" key="16">
    <source>
        <dbReference type="EMBL" id="BED42941.1"/>
    </source>
</evidence>
<dbReference type="SUPFAM" id="SSF48264">
    <property type="entry name" value="Cytochrome P450"/>
    <property type="match status" value="1"/>
</dbReference>
<dbReference type="PROSITE" id="PS00086">
    <property type="entry name" value="CYTOCHROME_P450"/>
    <property type="match status" value="1"/>
</dbReference>
<keyword evidence="5 13" id="KW-0349">Heme</keyword>
<comment type="similarity">
    <text evidence="4 14">Belongs to the cytochrome P450 family.</text>
</comment>
<name>A0AA86MBQ7_TRAVE</name>
<evidence type="ECO:0000256" key="6">
    <source>
        <dbReference type="ARBA" id="ARBA00022692"/>
    </source>
</evidence>
<evidence type="ECO:0000256" key="3">
    <source>
        <dbReference type="ARBA" id="ARBA00005179"/>
    </source>
</evidence>
<feature type="binding site" description="axial binding residue" evidence="13">
    <location>
        <position position="432"/>
    </location>
    <ligand>
        <name>heme</name>
        <dbReference type="ChEBI" id="CHEBI:30413"/>
    </ligand>
    <ligandPart>
        <name>Fe</name>
        <dbReference type="ChEBI" id="CHEBI:18248"/>
    </ligandPart>
</feature>
<evidence type="ECO:0000256" key="2">
    <source>
        <dbReference type="ARBA" id="ARBA00004167"/>
    </source>
</evidence>
<dbReference type="InterPro" id="IPR017972">
    <property type="entry name" value="Cyt_P450_CS"/>
</dbReference>
<dbReference type="PANTHER" id="PTHR46300">
    <property type="entry name" value="P450, PUTATIVE (EUROFUNG)-RELATED-RELATED"/>
    <property type="match status" value="1"/>
</dbReference>